<dbReference type="AlphaFoldDB" id="A0A955LJY3"/>
<keyword evidence="1" id="KW-0812">Transmembrane</keyword>
<feature type="transmembrane region" description="Helical" evidence="1">
    <location>
        <begin position="421"/>
        <end position="442"/>
    </location>
</feature>
<keyword evidence="1" id="KW-1133">Transmembrane helix</keyword>
<organism evidence="2 3">
    <name type="scientific">candidate division WWE3 bacterium</name>
    <dbReference type="NCBI Taxonomy" id="2053526"/>
    <lineage>
        <taxon>Bacteria</taxon>
        <taxon>Katanobacteria</taxon>
    </lineage>
</organism>
<accession>A0A955LJY3</accession>
<gene>
    <name evidence="2" type="ORF">KC614_01560</name>
</gene>
<dbReference type="InterPro" id="IPR043993">
    <property type="entry name" value="T4SS_pilin"/>
</dbReference>
<protein>
    <submittedName>
        <fullName evidence="2">Uncharacterized protein</fullName>
    </submittedName>
</protein>
<reference evidence="2" key="2">
    <citation type="journal article" date="2021" name="Microbiome">
        <title>Successional dynamics and alternative stable states in a saline activated sludge microbial community over 9 years.</title>
        <authorList>
            <person name="Wang Y."/>
            <person name="Ye J."/>
            <person name="Ju F."/>
            <person name="Liu L."/>
            <person name="Boyd J.A."/>
            <person name="Deng Y."/>
            <person name="Parks D.H."/>
            <person name="Jiang X."/>
            <person name="Yin X."/>
            <person name="Woodcroft B.J."/>
            <person name="Tyson G.W."/>
            <person name="Hugenholtz P."/>
            <person name="Polz M.F."/>
            <person name="Zhang T."/>
        </authorList>
    </citation>
    <scope>NUCLEOTIDE SEQUENCE</scope>
    <source>
        <strain evidence="2">HKST-UBA03</strain>
    </source>
</reference>
<evidence type="ECO:0000313" key="2">
    <source>
        <dbReference type="EMBL" id="MCA9391875.1"/>
    </source>
</evidence>
<keyword evidence="1" id="KW-0472">Membrane</keyword>
<dbReference type="Pfam" id="PF18895">
    <property type="entry name" value="T4SS_pilin"/>
    <property type="match status" value="1"/>
</dbReference>
<dbReference type="Proteomes" id="UP000751518">
    <property type="component" value="Unassembled WGS sequence"/>
</dbReference>
<dbReference type="EMBL" id="JAGQKZ010000008">
    <property type="protein sequence ID" value="MCA9391875.1"/>
    <property type="molecule type" value="Genomic_DNA"/>
</dbReference>
<reference evidence="2" key="1">
    <citation type="submission" date="2020-04" db="EMBL/GenBank/DDBJ databases">
        <authorList>
            <person name="Zhang T."/>
        </authorList>
    </citation>
    <scope>NUCLEOTIDE SEQUENCE</scope>
    <source>
        <strain evidence="2">HKST-UBA03</strain>
    </source>
</reference>
<sequence>MSRFIKRLITSRFLPTLSALVFALLVVAVKDAPVFAVDCLNGSVSPPVVNVGDNVTVTADGCDPPGDHYAIQFYAPDGTLLQTQEGDLGIGNTSISYVFVANGVFSSPGTYGVTLTYPYPPGGTETGIGSFDVTTAGTGTCTSTSLSTSNIVSGDPFEISGSGCNASSAEFRVHDSNGGYQFTLATGYAISGNTYTTTPFDTDPSTTNFSIDSYEIRVYYDGAGSAKALLPLVITATPSQVCSSTSWSPNLTAIGSDIVFSASGCPPNVSVTDVWTVDTTIYNTQVALLTDSTTDINGAFSYTIPIDNSYSVDQYYTLTYTLDNSAAATAASNFRVVGYSTPPGLLETINRNAYAVQCPNASDTYFSIFDACLDFGGAIGTLITWIMILGTLITGVKLAIGAIQMLFSGGDPAKLESARDTLTDAFLGLTFMVIAWVIFGYLNQSFPAEWQINLGI</sequence>
<feature type="transmembrane region" description="Helical" evidence="1">
    <location>
        <begin position="375"/>
        <end position="400"/>
    </location>
</feature>
<comment type="caution">
    <text evidence="2">The sequence shown here is derived from an EMBL/GenBank/DDBJ whole genome shotgun (WGS) entry which is preliminary data.</text>
</comment>
<name>A0A955LJY3_UNCKA</name>
<evidence type="ECO:0000256" key="1">
    <source>
        <dbReference type="SAM" id="Phobius"/>
    </source>
</evidence>
<proteinExistence type="predicted"/>
<evidence type="ECO:0000313" key="3">
    <source>
        <dbReference type="Proteomes" id="UP000751518"/>
    </source>
</evidence>